<evidence type="ECO:0000313" key="2">
    <source>
        <dbReference type="Proteomes" id="UP000218615"/>
    </source>
</evidence>
<dbReference type="EMBL" id="FZMP01000196">
    <property type="protein sequence ID" value="SNQ61745.1"/>
    <property type="molecule type" value="Genomic_DNA"/>
</dbReference>
<proteinExistence type="predicted"/>
<organism evidence="1 2">
    <name type="scientific">Candidatus Methanoperedens nitratireducens</name>
    <dbReference type="NCBI Taxonomy" id="1392998"/>
    <lineage>
        <taxon>Archaea</taxon>
        <taxon>Methanobacteriati</taxon>
        <taxon>Methanobacteriota</taxon>
        <taxon>Stenosarchaea group</taxon>
        <taxon>Methanomicrobia</taxon>
        <taxon>Methanosarcinales</taxon>
        <taxon>ANME-2 cluster</taxon>
        <taxon>Candidatus Methanoperedentaceae</taxon>
        <taxon>Candidatus Methanoperedens</taxon>
    </lineage>
</organism>
<reference evidence="2" key="1">
    <citation type="submission" date="2017-06" db="EMBL/GenBank/DDBJ databases">
        <authorList>
            <person name="Cremers G."/>
        </authorList>
    </citation>
    <scope>NUCLEOTIDE SEQUENCE [LARGE SCALE GENOMIC DNA]</scope>
</reference>
<dbReference type="Proteomes" id="UP000218615">
    <property type="component" value="Unassembled WGS sequence"/>
</dbReference>
<dbReference type="RefSeq" id="WP_096206393.1">
    <property type="nucleotide sequence ID" value="NZ_FZMP01000196.1"/>
</dbReference>
<dbReference type="STRING" id="1392998.ANME2D_02741"/>
<keyword evidence="2" id="KW-1185">Reference proteome</keyword>
<evidence type="ECO:0000313" key="1">
    <source>
        <dbReference type="EMBL" id="SNQ61745.1"/>
    </source>
</evidence>
<sequence length="125" mass="14427">MSRWRISKGQAIDLQTWALEESGTKEFLDTLPELPKKGKIKPGLYVSYEIDDSELDGGIDWPDVGVATVFAVLKNGRKEFIGEVRAYNWEAIWLSTTDFDEVDDPQEWWTCIKDAYERFKKTESS</sequence>
<dbReference type="AlphaFoldDB" id="A0A284VR41"/>
<accession>A0A284VR41</accession>
<gene>
    <name evidence="1" type="ORF">MNV_50004</name>
</gene>
<name>A0A284VR41_9EURY</name>
<protein>
    <submittedName>
        <fullName evidence="1">Uncharacterized protein</fullName>
    </submittedName>
</protein>